<evidence type="ECO:0000256" key="1">
    <source>
        <dbReference type="SAM" id="Coils"/>
    </source>
</evidence>
<gene>
    <name evidence="4" type="ORF">pdam_00010227</name>
</gene>
<comment type="caution">
    <text evidence="4">The sequence shown here is derived from an EMBL/GenBank/DDBJ whole genome shotgun (WGS) entry which is preliminary data.</text>
</comment>
<accession>A0A3M6TB23</accession>
<dbReference type="Pfam" id="PF24237">
    <property type="entry name" value="INO80E"/>
    <property type="match status" value="1"/>
</dbReference>
<dbReference type="InterPro" id="IPR026678">
    <property type="entry name" value="INO80E"/>
</dbReference>
<feature type="region of interest" description="Disordered" evidence="2">
    <location>
        <begin position="1"/>
        <end position="22"/>
    </location>
</feature>
<feature type="compositionally biased region" description="Acidic residues" evidence="2">
    <location>
        <begin position="248"/>
        <end position="260"/>
    </location>
</feature>
<keyword evidence="5" id="KW-1185">Reference proteome</keyword>
<dbReference type="PANTHER" id="PTHR21812">
    <property type="entry name" value="INO80 COMPLEX SUBUNIT E"/>
    <property type="match status" value="1"/>
</dbReference>
<dbReference type="STRING" id="46731.A0A3M6TB23"/>
<evidence type="ECO:0000259" key="3">
    <source>
        <dbReference type="Pfam" id="PF24237"/>
    </source>
</evidence>
<reference evidence="4 5" key="1">
    <citation type="journal article" date="2018" name="Sci. Rep.">
        <title>Comparative analysis of the Pocillopora damicornis genome highlights role of immune system in coral evolution.</title>
        <authorList>
            <person name="Cunning R."/>
            <person name="Bay R.A."/>
            <person name="Gillette P."/>
            <person name="Baker A.C."/>
            <person name="Traylor-Knowles N."/>
        </authorList>
    </citation>
    <scope>NUCLEOTIDE SEQUENCE [LARGE SCALE GENOMIC DNA]</scope>
    <source>
        <strain evidence="4">RSMAS</strain>
        <tissue evidence="4">Whole animal</tissue>
    </source>
</reference>
<feature type="coiled-coil region" evidence="1">
    <location>
        <begin position="449"/>
        <end position="483"/>
    </location>
</feature>
<keyword evidence="1" id="KW-0175">Coiled coil</keyword>
<feature type="region of interest" description="Disordered" evidence="2">
    <location>
        <begin position="57"/>
        <end position="139"/>
    </location>
</feature>
<dbReference type="PANTHER" id="PTHR21812:SF1">
    <property type="entry name" value="INO80 COMPLEX SUBUNIT E"/>
    <property type="match status" value="1"/>
</dbReference>
<feature type="domain" description="INO80 complex subunit E N-terminal" evidence="3">
    <location>
        <begin position="20"/>
        <end position="61"/>
    </location>
</feature>
<proteinExistence type="predicted"/>
<evidence type="ECO:0000256" key="2">
    <source>
        <dbReference type="SAM" id="MobiDB-lite"/>
    </source>
</evidence>
<feature type="coiled-coil region" evidence="1">
    <location>
        <begin position="274"/>
        <end position="301"/>
    </location>
</feature>
<organism evidence="4 5">
    <name type="scientific">Pocillopora damicornis</name>
    <name type="common">Cauliflower coral</name>
    <name type="synonym">Millepora damicornis</name>
    <dbReference type="NCBI Taxonomy" id="46731"/>
    <lineage>
        <taxon>Eukaryota</taxon>
        <taxon>Metazoa</taxon>
        <taxon>Cnidaria</taxon>
        <taxon>Anthozoa</taxon>
        <taxon>Hexacorallia</taxon>
        <taxon>Scleractinia</taxon>
        <taxon>Astrocoeniina</taxon>
        <taxon>Pocilloporidae</taxon>
        <taxon>Pocillopora</taxon>
    </lineage>
</organism>
<feature type="compositionally biased region" description="Polar residues" evidence="2">
    <location>
        <begin position="222"/>
        <end position="237"/>
    </location>
</feature>
<evidence type="ECO:0000313" key="4">
    <source>
        <dbReference type="EMBL" id="RMX38553.1"/>
    </source>
</evidence>
<feature type="compositionally biased region" description="Basic and acidic residues" evidence="2">
    <location>
        <begin position="57"/>
        <end position="73"/>
    </location>
</feature>
<dbReference type="AlphaFoldDB" id="A0A3M6TB23"/>
<evidence type="ECO:0000313" key="5">
    <source>
        <dbReference type="Proteomes" id="UP000275408"/>
    </source>
</evidence>
<feature type="region of interest" description="Disordered" evidence="2">
    <location>
        <begin position="222"/>
        <end position="270"/>
    </location>
</feature>
<dbReference type="GO" id="GO:0031011">
    <property type="term" value="C:Ino80 complex"/>
    <property type="evidence" value="ECO:0007669"/>
    <property type="project" value="InterPro"/>
</dbReference>
<dbReference type="OrthoDB" id="5963903at2759"/>
<feature type="compositionally biased region" description="Polar residues" evidence="2">
    <location>
        <begin position="10"/>
        <end position="19"/>
    </location>
</feature>
<sequence length="505" mass="57435">MAAAMMPVPETNSHGTDSPNYRDKYKTLKRKLKFLLYEQEYFQEELRRVQKKLLRVSRDKRLLHYENVDHSSSDDEGTASSSGVSDSEGPKVPIAENPPPSSNNRPKKTQVVNHGIPADSMGMFPYPSSDGTSSAGGELAAASNKKSIQCQYVNNGTGDQCQERISKRSKSGYCSAHRSVIRISKQAGGTPPKQLNTNTKPILESQRDNSSMVDQQQLERLNQLSESSSCTTSQVPQATEELPQEMFNVEDDERDSENEDSPGSSSFHGNIYEDMNVKNQMDQLEQQIQEAQQRYSSAQGWLNEENQRTSENMKRAISISRKIQACREKLRETNEACRTKAEKLQLAYKNIEFHGLIVEIREGLKRAIELTSRAERKMVKVAHELESMNEERYNETGVDNNNNAKEFGEMETFGSRRAPLEALRNEFFDSQLKEFLILRKKVDAINTEIEIVDDKFAVLEARKQELQAEIHEYKTKKRDLLKAKANKENLHSTNLRLFLVELGVI</sequence>
<dbReference type="EMBL" id="RCHS01003989">
    <property type="protein sequence ID" value="RMX38553.1"/>
    <property type="molecule type" value="Genomic_DNA"/>
</dbReference>
<dbReference type="Proteomes" id="UP000275408">
    <property type="component" value="Unassembled WGS sequence"/>
</dbReference>
<dbReference type="GO" id="GO:0006338">
    <property type="term" value="P:chromatin remodeling"/>
    <property type="evidence" value="ECO:0007669"/>
    <property type="project" value="InterPro"/>
</dbReference>
<name>A0A3M6TB23_POCDA</name>
<dbReference type="InterPro" id="IPR056515">
    <property type="entry name" value="INO80E_N"/>
</dbReference>
<protein>
    <recommendedName>
        <fullName evidence="3">INO80 complex subunit E N-terminal domain-containing protein</fullName>
    </recommendedName>
</protein>